<dbReference type="SUPFAM" id="SSF90229">
    <property type="entry name" value="CCCH zinc finger"/>
    <property type="match status" value="2"/>
</dbReference>
<keyword evidence="1 5" id="KW-0479">Metal-binding</keyword>
<evidence type="ECO:0000313" key="8">
    <source>
        <dbReference type="EMBL" id="KAG6482411.1"/>
    </source>
</evidence>
<keyword evidence="9" id="KW-1185">Reference proteome</keyword>
<dbReference type="InterPro" id="IPR036855">
    <property type="entry name" value="Znf_CCCH_sf"/>
</dbReference>
<evidence type="ECO:0000256" key="1">
    <source>
        <dbReference type="ARBA" id="ARBA00022723"/>
    </source>
</evidence>
<dbReference type="EMBL" id="JACMSC010000016">
    <property type="protein sequence ID" value="KAG6482411.1"/>
    <property type="molecule type" value="Genomic_DNA"/>
</dbReference>
<dbReference type="PANTHER" id="PTHR12506:SF50">
    <property type="entry name" value="ZINC FINGER CCCH DOMAIN-CONTAINING PROTEIN 26"/>
    <property type="match status" value="1"/>
</dbReference>
<evidence type="ECO:0000256" key="2">
    <source>
        <dbReference type="ARBA" id="ARBA00022771"/>
    </source>
</evidence>
<accession>A0A8J5F708</accession>
<dbReference type="GO" id="GO:0003729">
    <property type="term" value="F:mRNA binding"/>
    <property type="evidence" value="ECO:0007669"/>
    <property type="project" value="TreeGrafter"/>
</dbReference>
<feature type="zinc finger region" description="C3H1-type" evidence="5">
    <location>
        <begin position="32"/>
        <end position="60"/>
    </location>
</feature>
<sequence length="143" mass="15901">MTGNRGNAPSDPSSNVSLRTSKETKNRDELPQENQLDCQFFLKSGFCKNGIICKYHHPKDKHAIYLPLLNSFGLPLHKDMKSCSYFMKTGSCKFGIECKYDHPQPNNIRAMFHGSGPSIYGYAGFSTTTGPHLTGGYSAWLTS</sequence>
<feature type="region of interest" description="Disordered" evidence="6">
    <location>
        <begin position="1"/>
        <end position="30"/>
    </location>
</feature>
<dbReference type="PANTHER" id="PTHR12506">
    <property type="entry name" value="PROTEIN PHOSPHATASE RELATED"/>
    <property type="match status" value="1"/>
</dbReference>
<feature type="compositionally biased region" description="Polar residues" evidence="6">
    <location>
        <begin position="1"/>
        <end position="19"/>
    </location>
</feature>
<dbReference type="InterPro" id="IPR000571">
    <property type="entry name" value="Znf_CCCH"/>
</dbReference>
<evidence type="ECO:0000256" key="6">
    <source>
        <dbReference type="SAM" id="MobiDB-lite"/>
    </source>
</evidence>
<keyword evidence="4" id="KW-0238">DNA-binding</keyword>
<reference evidence="8 9" key="1">
    <citation type="submission" date="2020-08" db="EMBL/GenBank/DDBJ databases">
        <title>Plant Genome Project.</title>
        <authorList>
            <person name="Zhang R.-G."/>
        </authorList>
    </citation>
    <scope>NUCLEOTIDE SEQUENCE [LARGE SCALE GENOMIC DNA]</scope>
    <source>
        <tissue evidence="8">Rhizome</tissue>
    </source>
</reference>
<gene>
    <name evidence="8" type="ORF">ZIOFF_059042</name>
</gene>
<evidence type="ECO:0000313" key="9">
    <source>
        <dbReference type="Proteomes" id="UP000734854"/>
    </source>
</evidence>
<evidence type="ECO:0000256" key="4">
    <source>
        <dbReference type="ARBA" id="ARBA00023125"/>
    </source>
</evidence>
<evidence type="ECO:0000256" key="5">
    <source>
        <dbReference type="PROSITE-ProRule" id="PRU00723"/>
    </source>
</evidence>
<evidence type="ECO:0000256" key="3">
    <source>
        <dbReference type="ARBA" id="ARBA00022833"/>
    </source>
</evidence>
<feature type="zinc finger region" description="C3H1-type" evidence="5">
    <location>
        <begin position="78"/>
        <end position="105"/>
    </location>
</feature>
<dbReference type="GO" id="GO:0003677">
    <property type="term" value="F:DNA binding"/>
    <property type="evidence" value="ECO:0007669"/>
    <property type="project" value="UniProtKB-KW"/>
</dbReference>
<evidence type="ECO:0000259" key="7">
    <source>
        <dbReference type="PROSITE" id="PS50103"/>
    </source>
</evidence>
<comment type="caution">
    <text evidence="8">The sequence shown here is derived from an EMBL/GenBank/DDBJ whole genome shotgun (WGS) entry which is preliminary data.</text>
</comment>
<dbReference type="Proteomes" id="UP000734854">
    <property type="component" value="Unassembled WGS sequence"/>
</dbReference>
<dbReference type="Gene3D" id="4.10.1000.10">
    <property type="entry name" value="Zinc finger, CCCH-type"/>
    <property type="match status" value="1"/>
</dbReference>
<dbReference type="SMART" id="SM00356">
    <property type="entry name" value="ZnF_C3H1"/>
    <property type="match status" value="2"/>
</dbReference>
<dbReference type="Pfam" id="PF00642">
    <property type="entry name" value="zf-CCCH"/>
    <property type="match status" value="2"/>
</dbReference>
<keyword evidence="2 5" id="KW-0863">Zinc-finger</keyword>
<protein>
    <recommendedName>
        <fullName evidence="7">C3H1-type domain-containing protein</fullName>
    </recommendedName>
</protein>
<name>A0A8J5F708_ZINOF</name>
<feature type="domain" description="C3H1-type" evidence="7">
    <location>
        <begin position="32"/>
        <end position="60"/>
    </location>
</feature>
<dbReference type="InterPro" id="IPR050974">
    <property type="entry name" value="Plant_ZF_CCCH"/>
</dbReference>
<keyword evidence="3 5" id="KW-0862">Zinc</keyword>
<feature type="compositionally biased region" description="Basic and acidic residues" evidence="6">
    <location>
        <begin position="20"/>
        <end position="30"/>
    </location>
</feature>
<organism evidence="8 9">
    <name type="scientific">Zingiber officinale</name>
    <name type="common">Ginger</name>
    <name type="synonym">Amomum zingiber</name>
    <dbReference type="NCBI Taxonomy" id="94328"/>
    <lineage>
        <taxon>Eukaryota</taxon>
        <taxon>Viridiplantae</taxon>
        <taxon>Streptophyta</taxon>
        <taxon>Embryophyta</taxon>
        <taxon>Tracheophyta</taxon>
        <taxon>Spermatophyta</taxon>
        <taxon>Magnoliopsida</taxon>
        <taxon>Liliopsida</taxon>
        <taxon>Zingiberales</taxon>
        <taxon>Zingiberaceae</taxon>
        <taxon>Zingiber</taxon>
    </lineage>
</organism>
<feature type="domain" description="C3H1-type" evidence="7">
    <location>
        <begin position="78"/>
        <end position="105"/>
    </location>
</feature>
<dbReference type="GO" id="GO:0008270">
    <property type="term" value="F:zinc ion binding"/>
    <property type="evidence" value="ECO:0007669"/>
    <property type="project" value="UniProtKB-KW"/>
</dbReference>
<dbReference type="AlphaFoldDB" id="A0A8J5F708"/>
<dbReference type="PROSITE" id="PS50103">
    <property type="entry name" value="ZF_C3H1"/>
    <property type="match status" value="2"/>
</dbReference>
<proteinExistence type="predicted"/>